<feature type="region of interest" description="Disordered" evidence="1">
    <location>
        <begin position="29"/>
        <end position="136"/>
    </location>
</feature>
<protein>
    <submittedName>
        <fullName evidence="2">Uncharacterized protein</fullName>
    </submittedName>
</protein>
<dbReference type="AlphaFoldDB" id="A0A5B7ELP0"/>
<keyword evidence="3" id="KW-1185">Reference proteome</keyword>
<gene>
    <name evidence="2" type="ORF">E2C01_027577</name>
</gene>
<sequence length="136" mass="14417">MLRSRSKSRERKAAAAAAAAAAAEAAAAAAEATAAAAEAAAAQSKENGDVQKAAPGEPREPAEEFQIPVQVEREAPQTPPSPEKAWKEVSTETRRTRVVLHGGDSQGDRTLTLEHVTSLRKPDDTVDSRTARDSYR</sequence>
<reference evidence="2 3" key="1">
    <citation type="submission" date="2019-05" db="EMBL/GenBank/DDBJ databases">
        <title>Another draft genome of Portunus trituberculatus and its Hox gene families provides insights of decapod evolution.</title>
        <authorList>
            <person name="Jeong J.-H."/>
            <person name="Song I."/>
            <person name="Kim S."/>
            <person name="Choi T."/>
            <person name="Kim D."/>
            <person name="Ryu S."/>
            <person name="Kim W."/>
        </authorList>
    </citation>
    <scope>NUCLEOTIDE SEQUENCE [LARGE SCALE GENOMIC DNA]</scope>
    <source>
        <tissue evidence="2">Muscle</tissue>
    </source>
</reference>
<comment type="caution">
    <text evidence="2">The sequence shown here is derived from an EMBL/GenBank/DDBJ whole genome shotgun (WGS) entry which is preliminary data.</text>
</comment>
<evidence type="ECO:0000256" key="1">
    <source>
        <dbReference type="SAM" id="MobiDB-lite"/>
    </source>
</evidence>
<name>A0A5B7ELP0_PORTR</name>
<feature type="compositionally biased region" description="Low complexity" evidence="1">
    <location>
        <begin position="29"/>
        <end position="42"/>
    </location>
</feature>
<feature type="compositionally biased region" description="Basic and acidic residues" evidence="1">
    <location>
        <begin position="120"/>
        <end position="136"/>
    </location>
</feature>
<dbReference type="Proteomes" id="UP000324222">
    <property type="component" value="Unassembled WGS sequence"/>
</dbReference>
<feature type="compositionally biased region" description="Basic and acidic residues" evidence="1">
    <location>
        <begin position="84"/>
        <end position="95"/>
    </location>
</feature>
<accession>A0A5B7ELP0</accession>
<evidence type="ECO:0000313" key="3">
    <source>
        <dbReference type="Proteomes" id="UP000324222"/>
    </source>
</evidence>
<organism evidence="2 3">
    <name type="scientific">Portunus trituberculatus</name>
    <name type="common">Swimming crab</name>
    <name type="synonym">Neptunus trituberculatus</name>
    <dbReference type="NCBI Taxonomy" id="210409"/>
    <lineage>
        <taxon>Eukaryota</taxon>
        <taxon>Metazoa</taxon>
        <taxon>Ecdysozoa</taxon>
        <taxon>Arthropoda</taxon>
        <taxon>Crustacea</taxon>
        <taxon>Multicrustacea</taxon>
        <taxon>Malacostraca</taxon>
        <taxon>Eumalacostraca</taxon>
        <taxon>Eucarida</taxon>
        <taxon>Decapoda</taxon>
        <taxon>Pleocyemata</taxon>
        <taxon>Brachyura</taxon>
        <taxon>Eubrachyura</taxon>
        <taxon>Portunoidea</taxon>
        <taxon>Portunidae</taxon>
        <taxon>Portuninae</taxon>
        <taxon>Portunus</taxon>
    </lineage>
</organism>
<evidence type="ECO:0000313" key="2">
    <source>
        <dbReference type="EMBL" id="MPC34197.1"/>
    </source>
</evidence>
<proteinExistence type="predicted"/>
<dbReference type="EMBL" id="VSRR010003005">
    <property type="protein sequence ID" value="MPC34197.1"/>
    <property type="molecule type" value="Genomic_DNA"/>
</dbReference>